<proteinExistence type="inferred from homology"/>
<protein>
    <submittedName>
        <fullName evidence="9">Ecdysteroid-regulated 16 kDa protein-like</fullName>
    </submittedName>
</protein>
<dbReference type="SMART" id="SM00737">
    <property type="entry name" value="ML"/>
    <property type="match status" value="1"/>
</dbReference>
<dbReference type="InterPro" id="IPR039670">
    <property type="entry name" value="NPC2-like"/>
</dbReference>
<dbReference type="InterPro" id="IPR003172">
    <property type="entry name" value="ML_dom"/>
</dbReference>
<dbReference type="InterPro" id="IPR014756">
    <property type="entry name" value="Ig_E-set"/>
</dbReference>
<reference evidence="9" key="1">
    <citation type="submission" date="2025-08" db="UniProtKB">
        <authorList>
            <consortium name="RefSeq"/>
        </authorList>
    </citation>
    <scope>IDENTIFICATION</scope>
    <source>
        <tissue evidence="9">Whole body</tissue>
    </source>
</reference>
<evidence type="ECO:0000256" key="6">
    <source>
        <dbReference type="SAM" id="SignalP"/>
    </source>
</evidence>
<sequence length="154" mass="17082">MTRISVAFSLLCALCGIASSFAFVFEDCGSELAKINEVEISSCDVSDEKCVLTRGEDIHVKAKVTPNTDITEVKVFAYGVILDVAVPFPLKKPDVCKNPDSGLKCPLKKDQEVNYKATFVVEKKTPTLSVDVMWEFKNEKDEKIICIKFPVKIV</sequence>
<keyword evidence="3" id="KW-0964">Secreted</keyword>
<dbReference type="OrthoDB" id="4937502at2759"/>
<dbReference type="GO" id="GO:0032367">
    <property type="term" value="P:intracellular cholesterol transport"/>
    <property type="evidence" value="ECO:0007669"/>
    <property type="project" value="InterPro"/>
</dbReference>
<dbReference type="CDD" id="cd00916">
    <property type="entry name" value="Npc2_like"/>
    <property type="match status" value="1"/>
</dbReference>
<keyword evidence="5" id="KW-1015">Disulfide bond</keyword>
<evidence type="ECO:0000256" key="1">
    <source>
        <dbReference type="ARBA" id="ARBA00004613"/>
    </source>
</evidence>
<keyword evidence="4 6" id="KW-0732">Signal</keyword>
<feature type="signal peptide" evidence="6">
    <location>
        <begin position="1"/>
        <end position="22"/>
    </location>
</feature>
<evidence type="ECO:0000256" key="4">
    <source>
        <dbReference type="ARBA" id="ARBA00022729"/>
    </source>
</evidence>
<dbReference type="Pfam" id="PF02221">
    <property type="entry name" value="E1_DerP2_DerF2"/>
    <property type="match status" value="1"/>
</dbReference>
<dbReference type="GO" id="GO:0032934">
    <property type="term" value="F:sterol binding"/>
    <property type="evidence" value="ECO:0007669"/>
    <property type="project" value="InterPro"/>
</dbReference>
<accession>A0A6J1QC20</accession>
<dbReference type="PANTHER" id="PTHR11306">
    <property type="entry name" value="NIEMANN PICK TYPE C2 PROTEIN NPC2-RELATED"/>
    <property type="match status" value="1"/>
</dbReference>
<evidence type="ECO:0000256" key="2">
    <source>
        <dbReference type="ARBA" id="ARBA00006370"/>
    </source>
</evidence>
<comment type="subcellular location">
    <subcellularLocation>
        <location evidence="1">Secreted</location>
    </subcellularLocation>
</comment>
<evidence type="ECO:0000256" key="3">
    <source>
        <dbReference type="ARBA" id="ARBA00022525"/>
    </source>
</evidence>
<dbReference type="PANTHER" id="PTHR11306:SF68">
    <property type="entry name" value="NPC INTRACELLULAR CHOLESTEROL TRANSPORTER 2"/>
    <property type="match status" value="1"/>
</dbReference>
<dbReference type="GeneID" id="112459407"/>
<dbReference type="SUPFAM" id="SSF81296">
    <property type="entry name" value="E set domains"/>
    <property type="match status" value="1"/>
</dbReference>
<evidence type="ECO:0000259" key="7">
    <source>
        <dbReference type="SMART" id="SM00737"/>
    </source>
</evidence>
<evidence type="ECO:0000256" key="5">
    <source>
        <dbReference type="ARBA" id="ARBA00023157"/>
    </source>
</evidence>
<dbReference type="Gene3D" id="2.60.40.770">
    <property type="match status" value="1"/>
</dbReference>
<dbReference type="RefSeq" id="XP_024879248.1">
    <property type="nucleotide sequence ID" value="XM_025023480.1"/>
</dbReference>
<dbReference type="GO" id="GO:0005576">
    <property type="term" value="C:extracellular region"/>
    <property type="evidence" value="ECO:0007669"/>
    <property type="project" value="UniProtKB-SubCell"/>
</dbReference>
<keyword evidence="8" id="KW-1185">Reference proteome</keyword>
<comment type="similarity">
    <text evidence="2">Belongs to the NPC2 family.</text>
</comment>
<dbReference type="InterPro" id="IPR033916">
    <property type="entry name" value="ML_Npc2-like"/>
</dbReference>
<evidence type="ECO:0000313" key="8">
    <source>
        <dbReference type="Proteomes" id="UP000504618"/>
    </source>
</evidence>
<feature type="domain" description="MD-2-related lipid-recognition" evidence="7">
    <location>
        <begin position="25"/>
        <end position="151"/>
    </location>
</feature>
<dbReference type="AlphaFoldDB" id="A0A6J1QC20"/>
<gene>
    <name evidence="9" type="primary">LOC112459407</name>
</gene>
<name>A0A6J1QC20_9HYME</name>
<organism evidence="8 9">
    <name type="scientific">Temnothorax curvispinosus</name>
    <dbReference type="NCBI Taxonomy" id="300111"/>
    <lineage>
        <taxon>Eukaryota</taxon>
        <taxon>Metazoa</taxon>
        <taxon>Ecdysozoa</taxon>
        <taxon>Arthropoda</taxon>
        <taxon>Hexapoda</taxon>
        <taxon>Insecta</taxon>
        <taxon>Pterygota</taxon>
        <taxon>Neoptera</taxon>
        <taxon>Endopterygota</taxon>
        <taxon>Hymenoptera</taxon>
        <taxon>Apocrita</taxon>
        <taxon>Aculeata</taxon>
        <taxon>Formicoidea</taxon>
        <taxon>Formicidae</taxon>
        <taxon>Myrmicinae</taxon>
        <taxon>Temnothorax</taxon>
    </lineage>
</organism>
<feature type="chain" id="PRO_5027099915" evidence="6">
    <location>
        <begin position="23"/>
        <end position="154"/>
    </location>
</feature>
<dbReference type="Proteomes" id="UP000504618">
    <property type="component" value="Unplaced"/>
</dbReference>
<evidence type="ECO:0000313" key="9">
    <source>
        <dbReference type="RefSeq" id="XP_024879248.1"/>
    </source>
</evidence>
<dbReference type="FunFam" id="2.60.40.770:FF:000001">
    <property type="entry name" value="NPC intracellular cholesterol transporter 2"/>
    <property type="match status" value="1"/>
</dbReference>